<keyword evidence="6" id="KW-1185">Reference proteome</keyword>
<feature type="domain" description="AB hydrolase-1" evidence="4">
    <location>
        <begin position="51"/>
        <end position="256"/>
    </location>
</feature>
<dbReference type="Gene3D" id="3.40.50.1820">
    <property type="entry name" value="alpha/beta hydrolase"/>
    <property type="match status" value="1"/>
</dbReference>
<proteinExistence type="predicted"/>
<accession>A0A9X2EVG7</accession>
<keyword evidence="3" id="KW-0443">Lipid metabolism</keyword>
<dbReference type="AlphaFoldDB" id="A0A9X2EVG7"/>
<evidence type="ECO:0000256" key="1">
    <source>
        <dbReference type="ARBA" id="ARBA00022801"/>
    </source>
</evidence>
<dbReference type="PANTHER" id="PTHR10272:SF0">
    <property type="entry name" value="PLATELET-ACTIVATING FACTOR ACETYLHYDROLASE"/>
    <property type="match status" value="1"/>
</dbReference>
<keyword evidence="1 5" id="KW-0378">Hydrolase</keyword>
<dbReference type="InterPro" id="IPR000073">
    <property type="entry name" value="AB_hydrolase_1"/>
</dbReference>
<evidence type="ECO:0000313" key="6">
    <source>
        <dbReference type="Proteomes" id="UP001139028"/>
    </source>
</evidence>
<evidence type="ECO:0000256" key="3">
    <source>
        <dbReference type="ARBA" id="ARBA00023098"/>
    </source>
</evidence>
<evidence type="ECO:0000256" key="2">
    <source>
        <dbReference type="ARBA" id="ARBA00022963"/>
    </source>
</evidence>
<evidence type="ECO:0000259" key="4">
    <source>
        <dbReference type="Pfam" id="PF12697"/>
    </source>
</evidence>
<evidence type="ECO:0000313" key="5">
    <source>
        <dbReference type="EMBL" id="MCO1336681.1"/>
    </source>
</evidence>
<dbReference type="InterPro" id="IPR029058">
    <property type="entry name" value="AB_hydrolase_fold"/>
</dbReference>
<dbReference type="GO" id="GO:0003847">
    <property type="term" value="F:1-alkyl-2-acetylglycerophosphocholine esterase activity"/>
    <property type="evidence" value="ECO:0007669"/>
    <property type="project" value="TreeGrafter"/>
</dbReference>
<dbReference type="Pfam" id="PF12697">
    <property type="entry name" value="Abhydrolase_6"/>
    <property type="match status" value="1"/>
</dbReference>
<dbReference type="RefSeq" id="WP_252472510.1">
    <property type="nucleotide sequence ID" value="NZ_JALBWM010000175.1"/>
</dbReference>
<dbReference type="EMBL" id="JALBWM010000175">
    <property type="protein sequence ID" value="MCO1336681.1"/>
    <property type="molecule type" value="Genomic_DNA"/>
</dbReference>
<comment type="caution">
    <text evidence="5">The sequence shown here is derived from an EMBL/GenBank/DDBJ whole genome shotgun (WGS) entry which is preliminary data.</text>
</comment>
<dbReference type="PANTHER" id="PTHR10272">
    <property type="entry name" value="PLATELET-ACTIVATING FACTOR ACETYLHYDROLASE"/>
    <property type="match status" value="1"/>
</dbReference>
<sequence length="317" mass="34281">MKSINSVSAKIESRREAFITFDSVSLSDKKRGQTLKVRITAPVAGNDLPIVIFAHGYQSPSFGYAPLVEYLASSGFVVLQPIFLDSSSSGLSLDDSRTSEIWQYRVSDMTNTLDQLDRIEKTVPSLQGRLDKERIVAIGHSYGAQTVGMLLGARVLGADNKPGLDMSDVRIKAGVLLCAPGMGGENLSPFAAEHFSFMNPSFTEMVHPSLVVAADQDDSPLSIRGPDWFTDAFTLGVGAEYLLTLTGAKHLLGGINGYGVIDREDNNPDHIAVLQVMITAYLQKKLYGEEAAWRAALAVLSTTECAVGRIDEKPPVQ</sequence>
<dbReference type="GO" id="GO:0016042">
    <property type="term" value="P:lipid catabolic process"/>
    <property type="evidence" value="ECO:0007669"/>
    <property type="project" value="UniProtKB-KW"/>
</dbReference>
<dbReference type="SUPFAM" id="SSF53474">
    <property type="entry name" value="alpha/beta-Hydrolases"/>
    <property type="match status" value="1"/>
</dbReference>
<dbReference type="Proteomes" id="UP001139028">
    <property type="component" value="Unassembled WGS sequence"/>
</dbReference>
<reference evidence="5" key="1">
    <citation type="journal article" date="2022" name="Arch. Microbiol.">
        <title>Microbulbifer okhotskensis sp. nov., isolated from a deep bottom sediment of the Okhotsk Sea.</title>
        <authorList>
            <person name="Romanenko L."/>
            <person name="Kurilenko V."/>
            <person name="Otstavnykh N."/>
            <person name="Velansky P."/>
            <person name="Isaeva M."/>
            <person name="Mikhailov V."/>
        </authorList>
    </citation>
    <scope>NUCLEOTIDE SEQUENCE</scope>
    <source>
        <strain evidence="5">OS29</strain>
    </source>
</reference>
<gene>
    <name evidence="5" type="ORF">MO867_20350</name>
</gene>
<name>A0A9X2EVG7_9GAMM</name>
<keyword evidence="2" id="KW-0442">Lipid degradation</keyword>
<protein>
    <submittedName>
        <fullName evidence="5">Alpha/beta fold hydrolase</fullName>
    </submittedName>
</protein>
<organism evidence="5 6">
    <name type="scientific">Microbulbifer okhotskensis</name>
    <dbReference type="NCBI Taxonomy" id="2926617"/>
    <lineage>
        <taxon>Bacteria</taxon>
        <taxon>Pseudomonadati</taxon>
        <taxon>Pseudomonadota</taxon>
        <taxon>Gammaproteobacteria</taxon>
        <taxon>Cellvibrionales</taxon>
        <taxon>Microbulbiferaceae</taxon>
        <taxon>Microbulbifer</taxon>
    </lineage>
</organism>